<dbReference type="Proteomes" id="UP001162480">
    <property type="component" value="Chromosome 8"/>
</dbReference>
<feature type="region of interest" description="Disordered" evidence="1">
    <location>
        <begin position="2988"/>
        <end position="3018"/>
    </location>
</feature>
<feature type="compositionally biased region" description="Basic residues" evidence="1">
    <location>
        <begin position="1759"/>
        <end position="1770"/>
    </location>
</feature>
<feature type="compositionally biased region" description="Basic residues" evidence="1">
    <location>
        <begin position="705"/>
        <end position="714"/>
    </location>
</feature>
<feature type="region of interest" description="Disordered" evidence="1">
    <location>
        <begin position="1946"/>
        <end position="2009"/>
    </location>
</feature>
<feature type="compositionally biased region" description="Basic and acidic residues" evidence="1">
    <location>
        <begin position="3307"/>
        <end position="3326"/>
    </location>
</feature>
<feature type="region of interest" description="Disordered" evidence="1">
    <location>
        <begin position="2034"/>
        <end position="2064"/>
    </location>
</feature>
<feature type="region of interest" description="Disordered" evidence="1">
    <location>
        <begin position="1673"/>
        <end position="1722"/>
    </location>
</feature>
<evidence type="ECO:0000256" key="1">
    <source>
        <dbReference type="SAM" id="MobiDB-lite"/>
    </source>
</evidence>
<feature type="region of interest" description="Disordered" evidence="1">
    <location>
        <begin position="2670"/>
        <end position="2689"/>
    </location>
</feature>
<dbReference type="PANTHER" id="PTHR14492">
    <property type="entry name" value="JBTS17"/>
    <property type="match status" value="1"/>
</dbReference>
<dbReference type="PANTHER" id="PTHR14492:SF4">
    <property type="entry name" value="CILIOGENESIS AND PLANAR POLARITY EFFECTOR 1"/>
    <property type="match status" value="1"/>
</dbReference>
<feature type="region of interest" description="Disordered" evidence="1">
    <location>
        <begin position="3302"/>
        <end position="3328"/>
    </location>
</feature>
<feature type="region of interest" description="Disordered" evidence="1">
    <location>
        <begin position="1567"/>
        <end position="1586"/>
    </location>
</feature>
<feature type="compositionally biased region" description="Polar residues" evidence="1">
    <location>
        <begin position="1980"/>
        <end position="1990"/>
    </location>
</feature>
<name>A0AA36B304_OCTVU</name>
<organism evidence="2 3">
    <name type="scientific">Octopus vulgaris</name>
    <name type="common">Common octopus</name>
    <dbReference type="NCBI Taxonomy" id="6645"/>
    <lineage>
        <taxon>Eukaryota</taxon>
        <taxon>Metazoa</taxon>
        <taxon>Spiralia</taxon>
        <taxon>Lophotrochozoa</taxon>
        <taxon>Mollusca</taxon>
        <taxon>Cephalopoda</taxon>
        <taxon>Coleoidea</taxon>
        <taxon>Octopodiformes</taxon>
        <taxon>Octopoda</taxon>
        <taxon>Incirrata</taxon>
        <taxon>Octopodidae</taxon>
        <taxon>Octopus</taxon>
    </lineage>
</organism>
<feature type="compositionally biased region" description="Polar residues" evidence="1">
    <location>
        <begin position="1858"/>
        <end position="1890"/>
    </location>
</feature>
<feature type="compositionally biased region" description="Basic and acidic residues" evidence="1">
    <location>
        <begin position="2990"/>
        <end position="3014"/>
    </location>
</feature>
<feature type="compositionally biased region" description="Polar residues" evidence="1">
    <location>
        <begin position="3145"/>
        <end position="3168"/>
    </location>
</feature>
<sequence length="3411" mass="389082">MVEDLTLHLNVIASTNIKRKKPWSEILWIGKEEESLILLDPKRISLLYLPDGKTKKTIAKVSPLVADSISVNCSNNGLYLAGLLQNGLVFLWKKDGNKVWMIEGLPQYISNWGTNQDCYSIYVSDDATKILVAASDGSVYIWLWSSVPSVSIKEQNVIGCWYPVDISESVQDIFRLANQSVITAIFYSNVVVGCCCNCSFLLSDKQAFTIVTLYLNFLSAALPPTSSFYPFNFDWMSVSYNQTDIALNKMNDKPVAAYSRDGQILAVAINKTVANQNKIMFLSPFTNTTVVTDMKGNGTNESSSTHFSYYWIASMKWTYNNLFVVCILNSGSVCILPRLGEPVLLKTNGLSQEMGPAFFLPIHPVIIVRDENISKAEANQRNEILNSQKFSISTHPHLPIIICSDGFLVTVLELPYNLDCLSLVQNLVSWSSQKLSLLSKEYKLDFTHSEQSSADGIFVKENISSLTLLQPPRSYHFEEGTHSEDSDQSILQEDHLNNLDAGVITFGVPLTNNCKSQPKTSKTHSEILKNIYLSLLLAWKLEVTSGCTWDPTRAKITKATLVNTSKVFQLFLEVSSLTKSLKNEMSDKSSLFHLIRMFREFLHLLHFDFLYQRHLNVIICFVHKIVKLILNNKNLSKSDPAIKTLLGCEALLNFTNRILSKTYTWSSKYPPSKARGREDPFLEINTESEDNSWYEPSRNSSKTSNSRKKVPKKKPNVEQTIQNSSLQELLPTWKLLMKHAEMVAAEDFKQRQKKSPRQQESEFSEILRELFQRLNTLLFSNLSSTQDIKERPCNISKGERYSLESRHTLAEDAWKEQLAKLKDATYFSNTTSSCILHALLYTYLLRGQLAKAMEMVETLVLKDDIKAISKDQIGNSQDLNPPSFLTIMNTSISAQQKVPCIKNPAIRQVVQTLARYMAMYFCNMQLFIFPPNSPSPLPHLCHASPHTLKERIIPKFQQDVTSVISSSGLEDIWTVSRCLEYLLLSGLVPEAAWFSNKVGDWKAALTISAALMKHRTIFPLLYERDSLELSLPEDLHPSEILKRKLSVLLPTHPNTMSSTCNEYKDVFDVKDDHHQIQLTAAIDSILTTGIVCGVDLVTWLFPVLVESLQNMVSNFSASVPSDFHLPAPPFYLWQPSDLNDSAIKSAALIQEKELRHKTSVLIRLILIVLQGAKLSLPLAQWYIQQLMTVSKRSANKFGKEFDGPIMEFPDILLHLGSVKSNLQSFTTNTKFLPIFSSFRNFCGLTWFLHVRDQLSLHNRLRRSYIERQRIKPSTLKDEEWCALCEVCLTWNVHFIPFSHYLADEEWSYKVLLSVLSELEPSVYTAQILATFCHDVEQLDSEVQEKLEILLKRWQTFPVIKVQSIKQKSGIIRRSSSSEKSLSVYFQEYCSSVEKTMDKKKNYFGNYCEFMFDSKTATEHSINVGSFPFETCESYGKFLDMFYDISFSKLLEEERSQSKSFSPLLDVFTEEIVAMQMESMPFRTMTGRHPKQSLLILSKPCKEATNFQDSSNILDPSFGSVNQQTPKKTKGLFNRSHSADASCHYSATSPVSQMTAVEKRQLWSQAKRRQDRCRETTMPRSNRSKSLDSISDKQNILWSFDIDFGSQYLKLNQLVDWLIMWAKKNHILISQLEEEQKDGDSAMHAIVQPQLLVLALWLLEQKYYPLTNTTTDNHSVQFPSSLKETSKKLTSQSSRSHLEKKKRKKKSDSSSLSKDKEPSLPPALSFDKEEFRKWLRSSENGIEARNEQETQSLTSNKIGSKTKKKKKKQKQKVVWNPLETMKPLKFKNLEEEEQEEREEVNQAYEYVLHTINEGSFATELSNVSAVSETQQTQESHSDPLSVSVTSSFTTDSLDDVEISPNQKPLQTSQSTASKTKNSVLSETHSSLGNQTKSKRQELNKESIISEVQQNVKQDVMDVIQLEIQKLIDVQNDRFQSVIDALLPHKKVKNKRNQRADSINKIPAGSSVAEDSFSSDSESENQRPPVTISSKKTQVDIRAPDSTSSFRLRSLKHPKSSVGNIRGVLKELENLQEISQTTKESSSTLISKPLNNKNYNQRIDPSENYQHQQIVNDNRRVTDAMTGGVTNKGSHQNYRLFNLDNVVSESPPLMSLPQLNSVTEPTAVNNQEGQQSNPENPVRMPLLCLTKKQPNIFKIPEPYLCIPQVRQEAVEINNKVSSSQKSANSGSSKFVNYHNATNTNINMMQFPKQTFKLLIDSSDLEEPEEPSPMPLLKIPKDKSEMLSPHLSYQLIPPELIVGFKQKLLEKTENKKKNFIKFQQNELQKLKEEGEKSSPTPLEFQYLRMKQPSSGEDEQSTESKVYKDSHVNNLKRSIRRKKKEEEEEKKSLEKTQRKVEDKDQMESSVSLKKPEEKKLEPEKIHKDFIFNPGSFDNFLKLGAELGVPTSNYSKIQYDVATKLQKLRLESKKMDAVEAKKQTSDVSVVTDPVIEEIKQMTDVATSITKDTGSDPVTELATAGTEGHQGNILTPDIFLNLHYNDLLLNDQHTRETRSPTLKKKEDSSHTFLNVIDVSSSSVMDAISETIPVISQPLMNAKLTQEVNVYKPYIDTEALLSDFKYDSELSPVPFQVDSRLFERKEKTPTPSSNNKSIVFEHRILSPINEDSIQSSETPDHISQPSDNLSYTEAVQDKHTLPAFNNQRVSSIEELASELISSPNFPDKPQTSQVSPDEPLIQQNSSDRLLRNCDQAELASFNEDVNLQSFKNLVPQQKTPRNISQDFLKTNLMKMSHQLGVLDKLSLKMEEESRKTRLFNEEINSLIAQQHHYDVDSLLSKDDFEQVQHPPSTSIVAGNQTKNLVSQNTPSSSIVVDHARHHSKPQPAVKDYEPYIALLRQQQRQQHRHQQHQQPHNIEIDIYGELDVPEDKLDQPSADHDSLIQESLEDRITTETSKSKEHHEQWLKDMSILSSVSDIMVDLFQQGHINPTNVGAEQDFDLQNKEEFSLRDMMQMSFEKFAQMASEREEMSSIPKQVWMTDHKSKQQKEFRDKQTELQHQERKPFNNGKQESMSFKAIEKAIKSREQQRSERFTKTQEKRLHDVEKLIQSFQSDQAKIKQQYSLPKWPSYSHSKRTIVSPNSSKSSLHSKNLMTTRTIHTPEAYNTSRVQESKRPHLQSANQSFFSLEHPRNKVPQPNSPTESSSNYVATVSDKPNSSKTKDISRVLSSDKPYQDIVRCQRPEITRKVIVADSKPYIQRLADIKQGNLQSAKVHDKPKLYGVKKIPTDHSNSSKNQKEHLQKGNNSNPLHNQRYEQTYTFHQRIPRHKPLSYTERLRQLSNRGTYTSKVPTQHRMKMTQDKTPVRHHPYGDSHQSPDDYLSDVSEWSLDDRIKSILYEDKKTSEQEFPDEGSNSASDYYDEVISTPQLDPIDVVASLSSCSLSSHIDWTAVEKGLTEQINS</sequence>
<feature type="compositionally biased region" description="Low complexity" evidence="1">
    <location>
        <begin position="1839"/>
        <end position="1850"/>
    </location>
</feature>
<feature type="compositionally biased region" description="Polar residues" evidence="1">
    <location>
        <begin position="2678"/>
        <end position="2689"/>
    </location>
</feature>
<feature type="region of interest" description="Disordered" evidence="1">
    <location>
        <begin position="3232"/>
        <end position="3260"/>
    </location>
</feature>
<feature type="compositionally biased region" description="Low complexity" evidence="1">
    <location>
        <begin position="1679"/>
        <end position="1694"/>
    </location>
</feature>
<dbReference type="InterPro" id="IPR036322">
    <property type="entry name" value="WD40_repeat_dom_sf"/>
</dbReference>
<feature type="compositionally biased region" description="Low complexity" evidence="1">
    <location>
        <begin position="3089"/>
        <end position="3102"/>
    </location>
</feature>
<feature type="region of interest" description="Disordered" evidence="1">
    <location>
        <begin position="1742"/>
        <end position="1775"/>
    </location>
</feature>
<evidence type="ECO:0000313" key="3">
    <source>
        <dbReference type="Proteomes" id="UP001162480"/>
    </source>
</evidence>
<feature type="region of interest" description="Disordered" evidence="1">
    <location>
        <begin position="2303"/>
        <end position="2371"/>
    </location>
</feature>
<keyword evidence="3" id="KW-1185">Reference proteome</keyword>
<feature type="compositionally biased region" description="Polar residues" evidence="1">
    <location>
        <begin position="1748"/>
        <end position="1758"/>
    </location>
</feature>
<proteinExistence type="predicted"/>
<dbReference type="SUPFAM" id="SSF50978">
    <property type="entry name" value="WD40 repeat-like"/>
    <property type="match status" value="1"/>
</dbReference>
<accession>A0AA36B304</accession>
<feature type="compositionally biased region" description="Low complexity" evidence="1">
    <location>
        <begin position="1964"/>
        <end position="1974"/>
    </location>
</feature>
<feature type="compositionally biased region" description="Polar residues" evidence="1">
    <location>
        <begin position="3103"/>
        <end position="3119"/>
    </location>
</feature>
<feature type="region of interest" description="Disordered" evidence="1">
    <location>
        <begin position="689"/>
        <end position="721"/>
    </location>
</feature>
<dbReference type="EMBL" id="OX597821">
    <property type="protein sequence ID" value="CAI9726993.1"/>
    <property type="molecule type" value="Genomic_DNA"/>
</dbReference>
<feature type="compositionally biased region" description="Basic and acidic residues" evidence="1">
    <location>
        <begin position="2341"/>
        <end position="2358"/>
    </location>
</feature>
<evidence type="ECO:0000313" key="2">
    <source>
        <dbReference type="EMBL" id="CAI9726993.1"/>
    </source>
</evidence>
<feature type="region of interest" description="Disordered" evidence="1">
    <location>
        <begin position="3080"/>
        <end position="3176"/>
    </location>
</feature>
<dbReference type="InterPro" id="IPR028236">
    <property type="entry name" value="CPLANE1"/>
</dbReference>
<gene>
    <name evidence="2" type="ORF">OCTVUL_1B029978</name>
</gene>
<feature type="region of interest" description="Disordered" evidence="1">
    <location>
        <begin position="1821"/>
        <end position="1897"/>
    </location>
</feature>
<protein>
    <submittedName>
        <fullName evidence="2">Ciliogenesis and planar polarity effector 1-like</fullName>
    </submittedName>
</protein>
<feature type="compositionally biased region" description="Polar residues" evidence="1">
    <location>
        <begin position="1821"/>
        <end position="1833"/>
    </location>
</feature>
<reference evidence="2" key="1">
    <citation type="submission" date="2023-08" db="EMBL/GenBank/DDBJ databases">
        <authorList>
            <person name="Alioto T."/>
            <person name="Alioto T."/>
            <person name="Gomez Garrido J."/>
        </authorList>
    </citation>
    <scope>NUCLEOTIDE SEQUENCE</scope>
</reference>